<sequence length="56" mass="6102">MGIILNSAFVAFSITLYLFSLGLFGLLTALLCYSALGTLFVFVHAAFELKLSQKAR</sequence>
<name>A0A1I0MUH0_9RHOB</name>
<organism evidence="2 3">
    <name type="scientific">Cognatiyoonia koreensis</name>
    <dbReference type="NCBI Taxonomy" id="364200"/>
    <lineage>
        <taxon>Bacteria</taxon>
        <taxon>Pseudomonadati</taxon>
        <taxon>Pseudomonadota</taxon>
        <taxon>Alphaproteobacteria</taxon>
        <taxon>Rhodobacterales</taxon>
        <taxon>Paracoccaceae</taxon>
        <taxon>Cognatiyoonia</taxon>
    </lineage>
</organism>
<keyword evidence="3" id="KW-1185">Reference proteome</keyword>
<dbReference type="AlphaFoldDB" id="A0A1I0MUH0"/>
<evidence type="ECO:0000256" key="1">
    <source>
        <dbReference type="SAM" id="Phobius"/>
    </source>
</evidence>
<reference evidence="2 3" key="1">
    <citation type="submission" date="2016-10" db="EMBL/GenBank/DDBJ databases">
        <authorList>
            <person name="de Groot N.N."/>
        </authorList>
    </citation>
    <scope>NUCLEOTIDE SEQUENCE [LARGE SCALE GENOMIC DNA]</scope>
    <source>
        <strain evidence="2 3">DSM 17925</strain>
    </source>
</reference>
<feature type="transmembrane region" description="Helical" evidence="1">
    <location>
        <begin position="14"/>
        <end position="47"/>
    </location>
</feature>
<dbReference type="RefSeq" id="WP_165611759.1">
    <property type="nucleotide sequence ID" value="NZ_FOIZ01000001.1"/>
</dbReference>
<dbReference type="EMBL" id="FOIZ01000001">
    <property type="protein sequence ID" value="SEV92167.1"/>
    <property type="molecule type" value="Genomic_DNA"/>
</dbReference>
<evidence type="ECO:0000313" key="2">
    <source>
        <dbReference type="EMBL" id="SEV92167.1"/>
    </source>
</evidence>
<protein>
    <submittedName>
        <fullName evidence="2">Uncharacterized protein</fullName>
    </submittedName>
</protein>
<keyword evidence="1" id="KW-0812">Transmembrane</keyword>
<dbReference type="Proteomes" id="UP000199167">
    <property type="component" value="Unassembled WGS sequence"/>
</dbReference>
<gene>
    <name evidence="2" type="ORF">SAMN04488515_0240</name>
</gene>
<keyword evidence="1" id="KW-1133">Transmembrane helix</keyword>
<accession>A0A1I0MUH0</accession>
<keyword evidence="1" id="KW-0472">Membrane</keyword>
<evidence type="ECO:0000313" key="3">
    <source>
        <dbReference type="Proteomes" id="UP000199167"/>
    </source>
</evidence>
<proteinExistence type="predicted"/>
<dbReference type="STRING" id="364200.SAMN04488515_0240"/>